<dbReference type="Gene3D" id="3.40.50.1360">
    <property type="match status" value="1"/>
</dbReference>
<keyword evidence="3" id="KW-0805">Transcription regulation</keyword>
<evidence type="ECO:0000256" key="2">
    <source>
        <dbReference type="ARBA" id="ARBA00022491"/>
    </source>
</evidence>
<dbReference type="PROSITE" id="PS51000">
    <property type="entry name" value="HTH_DEOR_2"/>
    <property type="match status" value="1"/>
</dbReference>
<dbReference type="PANTHER" id="PTHR30363:SF4">
    <property type="entry name" value="GLYCEROL-3-PHOSPHATE REGULON REPRESSOR"/>
    <property type="match status" value="1"/>
</dbReference>
<keyword evidence="9" id="KW-1185">Reference proteome</keyword>
<proteinExistence type="predicted"/>
<dbReference type="EMBL" id="JBHSQI010000003">
    <property type="protein sequence ID" value="MFC6153379.1"/>
    <property type="molecule type" value="Genomic_DNA"/>
</dbReference>
<dbReference type="GO" id="GO:0003677">
    <property type="term" value="F:DNA binding"/>
    <property type="evidence" value="ECO:0007669"/>
    <property type="project" value="UniProtKB-KW"/>
</dbReference>
<evidence type="ECO:0000256" key="4">
    <source>
        <dbReference type="ARBA" id="ARBA00023125"/>
    </source>
</evidence>
<dbReference type="PROSITE" id="PS00894">
    <property type="entry name" value="HTH_DEOR_1"/>
    <property type="match status" value="1"/>
</dbReference>
<dbReference type="SMART" id="SM01134">
    <property type="entry name" value="DeoRC"/>
    <property type="match status" value="1"/>
</dbReference>
<dbReference type="Pfam" id="PF00455">
    <property type="entry name" value="DeoRC"/>
    <property type="match status" value="1"/>
</dbReference>
<evidence type="ECO:0000256" key="5">
    <source>
        <dbReference type="ARBA" id="ARBA00023163"/>
    </source>
</evidence>
<evidence type="ECO:0000313" key="9">
    <source>
        <dbReference type="Proteomes" id="UP001596098"/>
    </source>
</evidence>
<comment type="caution">
    <text evidence="8">The sequence shown here is derived from an EMBL/GenBank/DDBJ whole genome shotgun (WGS) entry which is preliminary data.</text>
</comment>
<dbReference type="InterPro" id="IPR050313">
    <property type="entry name" value="Carb_Metab_HTH_regulators"/>
</dbReference>
<evidence type="ECO:0000313" key="8">
    <source>
        <dbReference type="EMBL" id="MFC6153379.1"/>
    </source>
</evidence>
<dbReference type="InterPro" id="IPR001034">
    <property type="entry name" value="DeoR_HTH"/>
</dbReference>
<evidence type="ECO:0000256" key="1">
    <source>
        <dbReference type="ARBA" id="ARBA00021390"/>
    </source>
</evidence>
<dbReference type="Pfam" id="PF08220">
    <property type="entry name" value="HTH_DeoR"/>
    <property type="match status" value="1"/>
</dbReference>
<evidence type="ECO:0000256" key="3">
    <source>
        <dbReference type="ARBA" id="ARBA00023015"/>
    </source>
</evidence>
<dbReference type="InterPro" id="IPR036390">
    <property type="entry name" value="WH_DNA-bd_sf"/>
</dbReference>
<reference evidence="9" key="1">
    <citation type="journal article" date="2019" name="Int. J. Syst. Evol. Microbiol.">
        <title>The Global Catalogue of Microorganisms (GCM) 10K type strain sequencing project: providing services to taxonomists for standard genome sequencing and annotation.</title>
        <authorList>
            <consortium name="The Broad Institute Genomics Platform"/>
            <consortium name="The Broad Institute Genome Sequencing Center for Infectious Disease"/>
            <person name="Wu L."/>
            <person name="Ma J."/>
        </authorList>
    </citation>
    <scope>NUCLEOTIDE SEQUENCE [LARGE SCALE GENOMIC DNA]</scope>
    <source>
        <strain evidence="9">DFY28</strain>
    </source>
</reference>
<dbReference type="InterPro" id="IPR018356">
    <property type="entry name" value="Tscrpt_reg_HTH_DeoR_CS"/>
</dbReference>
<accession>A0ABW1QV38</accession>
<dbReference type="SMART" id="SM00420">
    <property type="entry name" value="HTH_DEOR"/>
    <property type="match status" value="1"/>
</dbReference>
<name>A0ABW1QV38_9ACTN</name>
<evidence type="ECO:0000259" key="7">
    <source>
        <dbReference type="PROSITE" id="PS51000"/>
    </source>
</evidence>
<keyword evidence="4 8" id="KW-0238">DNA-binding</keyword>
<sequence>MYAEERQQAMAQLINAERRVSVARLAEDFSVTTETVRRDLSALERRGLVRRVHGGAVPVDALAPTESGLNERDQHNTDAKEGLAAAAIALLPAPGSTILLDAGSTTARLVAALPHDHQLTVVTHSVPLAARLAGNPNIELVLLPGRVRPTTQAAVGADTVAALAEIRVDMSFVGANGLSVEFGLSTPDRDEAATKRALVAAGRRTVALVDSSKLGLESTHRFARLSDVDVLVTDAGIDAVERSELERHGLEVVVA</sequence>
<protein>
    <recommendedName>
        <fullName evidence="1">Lactose phosphotransferase system repressor</fullName>
    </recommendedName>
</protein>
<dbReference type="PANTHER" id="PTHR30363">
    <property type="entry name" value="HTH-TYPE TRANSCRIPTIONAL REGULATOR SRLR-RELATED"/>
    <property type="match status" value="1"/>
</dbReference>
<dbReference type="RefSeq" id="WP_128221212.1">
    <property type="nucleotide sequence ID" value="NZ_CP034929.1"/>
</dbReference>
<gene>
    <name evidence="8" type="ORF">ACFPWU_06825</name>
</gene>
<dbReference type="Gene3D" id="1.10.10.10">
    <property type="entry name" value="Winged helix-like DNA-binding domain superfamily/Winged helix DNA-binding domain"/>
    <property type="match status" value="1"/>
</dbReference>
<feature type="domain" description="HTH deoR-type" evidence="7">
    <location>
        <begin position="3"/>
        <end position="58"/>
    </location>
</feature>
<dbReference type="InterPro" id="IPR037171">
    <property type="entry name" value="NagB/RpiA_transferase-like"/>
</dbReference>
<keyword evidence="5" id="KW-0804">Transcription</keyword>
<comment type="function">
    <text evidence="6">Repressor of the lactose catabolism operon. Galactose-6-phosphate is the inducer.</text>
</comment>
<dbReference type="PRINTS" id="PR00037">
    <property type="entry name" value="HTHLACR"/>
</dbReference>
<dbReference type="Proteomes" id="UP001596098">
    <property type="component" value="Unassembled WGS sequence"/>
</dbReference>
<dbReference type="InterPro" id="IPR014036">
    <property type="entry name" value="DeoR-like_C"/>
</dbReference>
<keyword evidence="2" id="KW-0678">Repressor</keyword>
<dbReference type="SUPFAM" id="SSF46785">
    <property type="entry name" value="Winged helix' DNA-binding domain"/>
    <property type="match status" value="1"/>
</dbReference>
<dbReference type="SUPFAM" id="SSF100950">
    <property type="entry name" value="NagB/RpiA/CoA transferase-like"/>
    <property type="match status" value="1"/>
</dbReference>
<dbReference type="InterPro" id="IPR036388">
    <property type="entry name" value="WH-like_DNA-bd_sf"/>
</dbReference>
<organism evidence="8 9">
    <name type="scientific">Nocardioides yefusunii</name>
    <dbReference type="NCBI Taxonomy" id="2500546"/>
    <lineage>
        <taxon>Bacteria</taxon>
        <taxon>Bacillati</taxon>
        <taxon>Actinomycetota</taxon>
        <taxon>Actinomycetes</taxon>
        <taxon>Propionibacteriales</taxon>
        <taxon>Nocardioidaceae</taxon>
        <taxon>Nocardioides</taxon>
    </lineage>
</organism>
<evidence type="ECO:0000256" key="6">
    <source>
        <dbReference type="ARBA" id="ARBA00024937"/>
    </source>
</evidence>